<feature type="chain" id="PRO_5017796302" description="DUF560 domain-containing protein" evidence="1">
    <location>
        <begin position="21"/>
        <end position="398"/>
    </location>
</feature>
<dbReference type="EMBL" id="QUOT01000001">
    <property type="protein sequence ID" value="REL30997.1"/>
    <property type="molecule type" value="Genomic_DNA"/>
</dbReference>
<evidence type="ECO:0008006" key="4">
    <source>
        <dbReference type="Google" id="ProtNLM"/>
    </source>
</evidence>
<keyword evidence="1" id="KW-0732">Signal</keyword>
<sequence>MQYLYSFLAISLLGTFPAFADSVKRTDSNFSFPFVEGNQFDIELGLETVHIDNFLNQKQDKQSTTSYTLSALGFAQFHDDDYLLQSYANIDTKTFDDFEEDDHTDLALLGKYFYRLMPAHRLFISSSFDKRYEYRGTGLSRGIANTFSKGDSKENTLVNLGYQIGNLNSVSRFNAIIGSEQSEYSTRRAVTNIYDYQRLFTQLDLDYLITGKSYLAFDLGFNDFAYDNNSVSDRTEARALVGAKWTPNQASSLAILLGYQAVDFENLDRKEQDFAWQGSYDWRPTERLRLSLITARQSEVENEQESEAKITDTYQASLIYLFNERWQFNTLVQFERKDTLLRDASRLDKELELSSSVSYQLNSSFTIVGRYQYIESNSDFSPFDYERQQFGVSLSYDI</sequence>
<keyword evidence="3" id="KW-1185">Reference proteome</keyword>
<name>A0A3E0U330_9GAMM</name>
<evidence type="ECO:0000313" key="3">
    <source>
        <dbReference type="Proteomes" id="UP000256899"/>
    </source>
</evidence>
<reference evidence="3" key="1">
    <citation type="submission" date="2018-08" db="EMBL/GenBank/DDBJ databases">
        <title>Thalassotalea euphylliae genome.</title>
        <authorList>
            <person name="Summers S."/>
            <person name="Rice S.A."/>
            <person name="Freckelton M.L."/>
            <person name="Nedved B.T."/>
            <person name="Hadfield M.G."/>
        </authorList>
    </citation>
    <scope>NUCLEOTIDE SEQUENCE [LARGE SCALE GENOMIC DNA]</scope>
    <source>
        <strain evidence="3">H3</strain>
    </source>
</reference>
<gene>
    <name evidence="2" type="ORF">DXX94_09850</name>
</gene>
<dbReference type="RefSeq" id="WP_116015515.1">
    <property type="nucleotide sequence ID" value="NZ_QUOT01000001.1"/>
</dbReference>
<evidence type="ECO:0000256" key="1">
    <source>
        <dbReference type="SAM" id="SignalP"/>
    </source>
</evidence>
<dbReference type="InterPro" id="IPR018759">
    <property type="entry name" value="BBP2_2"/>
</dbReference>
<protein>
    <recommendedName>
        <fullName evidence="4">DUF560 domain-containing protein</fullName>
    </recommendedName>
</protein>
<dbReference type="AlphaFoldDB" id="A0A3E0U330"/>
<dbReference type="Pfam" id="PF10082">
    <property type="entry name" value="BBP2_2"/>
    <property type="match status" value="1"/>
</dbReference>
<organism evidence="2 3">
    <name type="scientific">Thalassotalea euphylliae</name>
    <dbReference type="NCBI Taxonomy" id="1655234"/>
    <lineage>
        <taxon>Bacteria</taxon>
        <taxon>Pseudomonadati</taxon>
        <taxon>Pseudomonadota</taxon>
        <taxon>Gammaproteobacteria</taxon>
        <taxon>Alteromonadales</taxon>
        <taxon>Colwelliaceae</taxon>
        <taxon>Thalassotalea</taxon>
    </lineage>
</organism>
<dbReference type="SUPFAM" id="SSF56935">
    <property type="entry name" value="Porins"/>
    <property type="match status" value="1"/>
</dbReference>
<proteinExistence type="predicted"/>
<accession>A0A3E0U330</accession>
<feature type="signal peptide" evidence="1">
    <location>
        <begin position="1"/>
        <end position="20"/>
    </location>
</feature>
<dbReference type="Proteomes" id="UP000256899">
    <property type="component" value="Unassembled WGS sequence"/>
</dbReference>
<evidence type="ECO:0000313" key="2">
    <source>
        <dbReference type="EMBL" id="REL30997.1"/>
    </source>
</evidence>
<comment type="caution">
    <text evidence="2">The sequence shown here is derived from an EMBL/GenBank/DDBJ whole genome shotgun (WGS) entry which is preliminary data.</text>
</comment>